<organism evidence="1 2">
    <name type="scientific">Rhodopirellula baltica SWK14</name>
    <dbReference type="NCBI Taxonomy" id="993516"/>
    <lineage>
        <taxon>Bacteria</taxon>
        <taxon>Pseudomonadati</taxon>
        <taxon>Planctomycetota</taxon>
        <taxon>Planctomycetia</taxon>
        <taxon>Pirellulales</taxon>
        <taxon>Pirellulaceae</taxon>
        <taxon>Rhodopirellula</taxon>
    </lineage>
</organism>
<protein>
    <submittedName>
        <fullName evidence="1">Uncharacterized protein</fullName>
    </submittedName>
</protein>
<proteinExistence type="predicted"/>
<dbReference type="AlphaFoldDB" id="L7CJL9"/>
<sequence length="51" mass="5604">MQNDNLVRKPEPIASGEVDVSGCVVEGGGIARRMRERMEECPTKNTMVNKA</sequence>
<dbReference type="Proteomes" id="UP000010959">
    <property type="component" value="Unassembled WGS sequence"/>
</dbReference>
<gene>
    <name evidence="1" type="ORF">RBSWK_02141</name>
</gene>
<evidence type="ECO:0000313" key="1">
    <source>
        <dbReference type="EMBL" id="ELP34005.1"/>
    </source>
</evidence>
<accession>L7CJL9</accession>
<dbReference type="EMBL" id="AMWG01000043">
    <property type="protein sequence ID" value="ELP34005.1"/>
    <property type="molecule type" value="Genomic_DNA"/>
</dbReference>
<reference evidence="1 2" key="1">
    <citation type="journal article" date="2013" name="Mar. Genomics">
        <title>Expression of sulfatases in Rhodopirellula baltica and the diversity of sulfatases in the genus Rhodopirellula.</title>
        <authorList>
            <person name="Wegner C.E."/>
            <person name="Richter-Heitmann T."/>
            <person name="Klindworth A."/>
            <person name="Klockow C."/>
            <person name="Richter M."/>
            <person name="Achstetter T."/>
            <person name="Glockner F.O."/>
            <person name="Harder J."/>
        </authorList>
    </citation>
    <scope>NUCLEOTIDE SEQUENCE [LARGE SCALE GENOMIC DNA]</scope>
    <source>
        <strain evidence="1 2">SWK14</strain>
    </source>
</reference>
<evidence type="ECO:0000313" key="2">
    <source>
        <dbReference type="Proteomes" id="UP000010959"/>
    </source>
</evidence>
<comment type="caution">
    <text evidence="1">The sequence shown here is derived from an EMBL/GenBank/DDBJ whole genome shotgun (WGS) entry which is preliminary data.</text>
</comment>
<name>L7CJL9_RHOBT</name>